<name>A0ABR1W5A2_9PEZI</name>
<proteinExistence type="predicted"/>
<dbReference type="Pfam" id="PF06985">
    <property type="entry name" value="HET"/>
    <property type="match status" value="1"/>
</dbReference>
<evidence type="ECO:0000313" key="2">
    <source>
        <dbReference type="EMBL" id="KAK8078669.1"/>
    </source>
</evidence>
<dbReference type="PANTHER" id="PTHR24148:SF73">
    <property type="entry name" value="HET DOMAIN PROTEIN (AFU_ORTHOLOGUE AFUA_8G01020)"/>
    <property type="match status" value="1"/>
</dbReference>
<dbReference type="Proteomes" id="UP001446871">
    <property type="component" value="Unassembled WGS sequence"/>
</dbReference>
<accession>A0ABR1W5A2</accession>
<dbReference type="InterPro" id="IPR052895">
    <property type="entry name" value="HetReg/Transcr_Mod"/>
</dbReference>
<feature type="domain" description="Heterokaryon incompatibility" evidence="1">
    <location>
        <begin position="52"/>
        <end position="192"/>
    </location>
</feature>
<evidence type="ECO:0000259" key="1">
    <source>
        <dbReference type="Pfam" id="PF06985"/>
    </source>
</evidence>
<protein>
    <recommendedName>
        <fullName evidence="1">Heterokaryon incompatibility domain-containing protein</fullName>
    </recommendedName>
</protein>
<keyword evidence="3" id="KW-1185">Reference proteome</keyword>
<evidence type="ECO:0000313" key="3">
    <source>
        <dbReference type="Proteomes" id="UP001446871"/>
    </source>
</evidence>
<reference evidence="2 3" key="1">
    <citation type="submission" date="2023-01" db="EMBL/GenBank/DDBJ databases">
        <title>Analysis of 21 Apiospora genomes using comparative genomics revels a genus with tremendous synthesis potential of carbohydrate active enzymes and secondary metabolites.</title>
        <authorList>
            <person name="Sorensen T."/>
        </authorList>
    </citation>
    <scope>NUCLEOTIDE SEQUENCE [LARGE SCALE GENOMIC DNA]</scope>
    <source>
        <strain evidence="2 3">CBS 83171</strain>
    </source>
</reference>
<dbReference type="InterPro" id="IPR010730">
    <property type="entry name" value="HET"/>
</dbReference>
<organism evidence="2 3">
    <name type="scientific">Apiospora saccharicola</name>
    <dbReference type="NCBI Taxonomy" id="335842"/>
    <lineage>
        <taxon>Eukaryota</taxon>
        <taxon>Fungi</taxon>
        <taxon>Dikarya</taxon>
        <taxon>Ascomycota</taxon>
        <taxon>Pezizomycotina</taxon>
        <taxon>Sordariomycetes</taxon>
        <taxon>Xylariomycetidae</taxon>
        <taxon>Amphisphaeriales</taxon>
        <taxon>Apiosporaceae</taxon>
        <taxon>Apiospora</taxon>
    </lineage>
</organism>
<dbReference type="EMBL" id="JAQQWM010000002">
    <property type="protein sequence ID" value="KAK8078669.1"/>
    <property type="molecule type" value="Genomic_DNA"/>
</dbReference>
<dbReference type="PANTHER" id="PTHR24148">
    <property type="entry name" value="ANKYRIN REPEAT DOMAIN-CONTAINING PROTEIN 39 HOMOLOG-RELATED"/>
    <property type="match status" value="1"/>
</dbReference>
<dbReference type="Pfam" id="PF26639">
    <property type="entry name" value="Het-6_barrel"/>
    <property type="match status" value="1"/>
</dbReference>
<sequence>MMTTTTWHTLYAPLDLSKQVTRLLCITPQALATGNSPEFRLQHALLDTKSQYETISYCWGDPTPCRTVLIDGKELQLPRSSAGIIEHISATSDQARVIWIDAVCVNQADTKERGHQVALMTRIYSEACQNNIYLGEGDTASLKGLETIRALSVEIHRRYPAHASDLQTPIDESAVSAFFSLPWFSRVWVVQEAVLARRSVCTLGQTQIDFDDVTRATDCLFDLSIINQVTKFDGLIKAYVVFMIRRLRDWIAQGIPIDLNHALLTTLLSKCSDWRDKVFGVLGLCSGSIARFGASDLLAVDYTKPYNHVARDATRHAVMTTHFGADAFLRLPCIIRCIFHHSLSNLHNSDLPSWVPRTLRKVDFDVDGHALAVWGVNEVATYQTMVGELKDPNTLELRGNVVGKVAQVSPLFEPTMFTDNLARLRGQLTTIQAMAKQGRAYYQLGRILIGDTNYKEKRSTKEDRAGLGHMLDCMVSMPGRLTSGRSDITAATEGADSEISGVRYFKALVQACRSRRFILTDRGDLGLAPRLSRVGDTIAGLSVDHGGVPYALHYNESDDSFKLVGACYIDGHMPGRLDEAIRGSESDIHYEWFKIT</sequence>
<comment type="caution">
    <text evidence="2">The sequence shown here is derived from an EMBL/GenBank/DDBJ whole genome shotgun (WGS) entry which is preliminary data.</text>
</comment>
<gene>
    <name evidence="2" type="ORF">PG996_004839</name>
</gene>